<dbReference type="PROSITE" id="PS51725">
    <property type="entry name" value="ABM"/>
    <property type="match status" value="1"/>
</dbReference>
<sequence>MSAPCGFILHAHVKPEKAEAFETLFRAYVEPSRAEPGCVEYHMLRDAQDPNLFIFFEVWASPEAFAAHTALPHMQRFHEQRMDYLSQDFVIRPIEMLSQASAAAAAPARTSVGQP</sequence>
<dbReference type="Gene3D" id="3.30.70.100">
    <property type="match status" value="1"/>
</dbReference>
<keyword evidence="3" id="KW-1185">Reference proteome</keyword>
<comment type="caution">
    <text evidence="2">The sequence shown here is derived from an EMBL/GenBank/DDBJ whole genome shotgun (WGS) entry which is preliminary data.</text>
</comment>
<dbReference type="RefSeq" id="WP_243607254.1">
    <property type="nucleotide sequence ID" value="NZ_JALGRD010000010.1"/>
</dbReference>
<keyword evidence="2" id="KW-0560">Oxidoreductase</keyword>
<feature type="domain" description="ABM" evidence="1">
    <location>
        <begin position="5"/>
        <end position="94"/>
    </location>
</feature>
<dbReference type="AlphaFoldDB" id="A0A9X2ATS1"/>
<gene>
    <name evidence="2" type="ORF">MST27_17665</name>
</gene>
<dbReference type="PANTHER" id="PTHR33336:SF3">
    <property type="entry name" value="ABM DOMAIN-CONTAINING PROTEIN"/>
    <property type="match status" value="1"/>
</dbReference>
<dbReference type="InterPro" id="IPR050744">
    <property type="entry name" value="AI-2_Isomerase_LsrG"/>
</dbReference>
<dbReference type="InterPro" id="IPR007138">
    <property type="entry name" value="ABM_dom"/>
</dbReference>
<evidence type="ECO:0000259" key="1">
    <source>
        <dbReference type="PROSITE" id="PS51725"/>
    </source>
</evidence>
<protein>
    <submittedName>
        <fullName evidence="2">Antibiotic biosynthesis monooxygenase</fullName>
    </submittedName>
</protein>
<dbReference type="GO" id="GO:0004497">
    <property type="term" value="F:monooxygenase activity"/>
    <property type="evidence" value="ECO:0007669"/>
    <property type="project" value="UniProtKB-KW"/>
</dbReference>
<reference evidence="2" key="1">
    <citation type="submission" date="2022-03" db="EMBL/GenBank/DDBJ databases">
        <title>Pseudomonas marianensis sp. nov., a marine bacterium isolated from deep-sea sediments of the Mariana Trench.</title>
        <authorList>
            <person name="Wei Y."/>
        </authorList>
    </citation>
    <scope>NUCLEOTIDE SEQUENCE</scope>
    <source>
        <strain evidence="2">PS1</strain>
    </source>
</reference>
<dbReference type="InterPro" id="IPR011008">
    <property type="entry name" value="Dimeric_a/b-barrel"/>
</dbReference>
<evidence type="ECO:0000313" key="2">
    <source>
        <dbReference type="EMBL" id="MCJ0975200.1"/>
    </source>
</evidence>
<dbReference type="EMBL" id="JALGRD010000010">
    <property type="protein sequence ID" value="MCJ0975200.1"/>
    <property type="molecule type" value="Genomic_DNA"/>
</dbReference>
<proteinExistence type="predicted"/>
<dbReference type="PANTHER" id="PTHR33336">
    <property type="entry name" value="QUINOL MONOOXYGENASE YGIN-RELATED"/>
    <property type="match status" value="1"/>
</dbReference>
<keyword evidence="2" id="KW-0503">Monooxygenase</keyword>
<dbReference type="Proteomes" id="UP001139682">
    <property type="component" value="Unassembled WGS sequence"/>
</dbReference>
<organism evidence="2 3">
    <name type="scientific">Stutzerimonas marianensis</name>
    <dbReference type="NCBI Taxonomy" id="2929513"/>
    <lineage>
        <taxon>Bacteria</taxon>
        <taxon>Pseudomonadati</taxon>
        <taxon>Pseudomonadota</taxon>
        <taxon>Gammaproteobacteria</taxon>
        <taxon>Pseudomonadales</taxon>
        <taxon>Pseudomonadaceae</taxon>
        <taxon>Stutzerimonas</taxon>
    </lineage>
</organism>
<dbReference type="Pfam" id="PF03992">
    <property type="entry name" value="ABM"/>
    <property type="match status" value="1"/>
</dbReference>
<name>A0A9X2ATS1_9GAMM</name>
<dbReference type="SUPFAM" id="SSF54909">
    <property type="entry name" value="Dimeric alpha+beta barrel"/>
    <property type="match status" value="1"/>
</dbReference>
<accession>A0A9X2ATS1</accession>
<evidence type="ECO:0000313" key="3">
    <source>
        <dbReference type="Proteomes" id="UP001139682"/>
    </source>
</evidence>